<keyword evidence="3" id="KW-0813">Transport</keyword>
<feature type="transmembrane region" description="Helical" evidence="7">
    <location>
        <begin position="192"/>
        <end position="210"/>
    </location>
</feature>
<feature type="transmembrane region" description="Helical" evidence="7">
    <location>
        <begin position="57"/>
        <end position="83"/>
    </location>
</feature>
<evidence type="ECO:0000313" key="9">
    <source>
        <dbReference type="Proteomes" id="UP000769528"/>
    </source>
</evidence>
<feature type="transmembrane region" description="Helical" evidence="7">
    <location>
        <begin position="419"/>
        <end position="445"/>
    </location>
</feature>
<evidence type="ECO:0008006" key="10">
    <source>
        <dbReference type="Google" id="ProtNLM"/>
    </source>
</evidence>
<comment type="similarity">
    <text evidence="2">Belongs to the SLC29A/ENT transporter (TC 2.A.57) family.</text>
</comment>
<dbReference type="InterPro" id="IPR036259">
    <property type="entry name" value="MFS_trans_sf"/>
</dbReference>
<dbReference type="EMBL" id="JAEUBF010001112">
    <property type="protein sequence ID" value="KAH3672841.1"/>
    <property type="molecule type" value="Genomic_DNA"/>
</dbReference>
<accession>A0A9P8TBB8</accession>
<dbReference type="AlphaFoldDB" id="A0A9P8TBB8"/>
<evidence type="ECO:0000256" key="5">
    <source>
        <dbReference type="ARBA" id="ARBA00022989"/>
    </source>
</evidence>
<dbReference type="OrthoDB" id="46396at2759"/>
<feature type="transmembrane region" description="Helical" evidence="7">
    <location>
        <begin position="95"/>
        <end position="114"/>
    </location>
</feature>
<organism evidence="8 9">
    <name type="scientific">Wickerhamomyces mucosus</name>
    <dbReference type="NCBI Taxonomy" id="1378264"/>
    <lineage>
        <taxon>Eukaryota</taxon>
        <taxon>Fungi</taxon>
        <taxon>Dikarya</taxon>
        <taxon>Ascomycota</taxon>
        <taxon>Saccharomycotina</taxon>
        <taxon>Saccharomycetes</taxon>
        <taxon>Phaffomycetales</taxon>
        <taxon>Wickerhamomycetaceae</taxon>
        <taxon>Wickerhamomyces</taxon>
    </lineage>
</organism>
<reference evidence="8" key="2">
    <citation type="submission" date="2021-01" db="EMBL/GenBank/DDBJ databases">
        <authorList>
            <person name="Schikora-Tamarit M.A."/>
        </authorList>
    </citation>
    <scope>NUCLEOTIDE SEQUENCE</scope>
    <source>
        <strain evidence="8">CBS6341</strain>
    </source>
</reference>
<dbReference type="GO" id="GO:0005886">
    <property type="term" value="C:plasma membrane"/>
    <property type="evidence" value="ECO:0007669"/>
    <property type="project" value="TreeGrafter"/>
</dbReference>
<feature type="transmembrane region" description="Helical" evidence="7">
    <location>
        <begin position="352"/>
        <end position="371"/>
    </location>
</feature>
<comment type="caution">
    <text evidence="8">The sequence shown here is derived from an EMBL/GenBank/DDBJ whole genome shotgun (WGS) entry which is preliminary data.</text>
</comment>
<feature type="transmembrane region" description="Helical" evidence="7">
    <location>
        <begin position="153"/>
        <end position="172"/>
    </location>
</feature>
<comment type="subcellular location">
    <subcellularLocation>
        <location evidence="1">Membrane</location>
        <topology evidence="1">Multi-pass membrane protein</topology>
    </subcellularLocation>
</comment>
<keyword evidence="6 7" id="KW-0472">Membrane</keyword>
<dbReference type="Pfam" id="PF01733">
    <property type="entry name" value="Nucleoside_tran"/>
    <property type="match status" value="2"/>
</dbReference>
<proteinExistence type="inferred from homology"/>
<evidence type="ECO:0000256" key="7">
    <source>
        <dbReference type="SAM" id="Phobius"/>
    </source>
</evidence>
<keyword evidence="5 7" id="KW-1133">Transmembrane helix</keyword>
<feature type="transmembrane region" description="Helical" evidence="7">
    <location>
        <begin position="281"/>
        <end position="300"/>
    </location>
</feature>
<evidence type="ECO:0000256" key="1">
    <source>
        <dbReference type="ARBA" id="ARBA00004141"/>
    </source>
</evidence>
<evidence type="ECO:0000256" key="2">
    <source>
        <dbReference type="ARBA" id="ARBA00007965"/>
    </source>
</evidence>
<dbReference type="InterPro" id="IPR002259">
    <property type="entry name" value="Eqnu_transpt"/>
</dbReference>
<keyword evidence="4 7" id="KW-0812">Transmembrane</keyword>
<reference evidence="8" key="1">
    <citation type="journal article" date="2021" name="Open Biol.">
        <title>Shared evolutionary footprints suggest mitochondrial oxidative damage underlies multiple complex I losses in fungi.</title>
        <authorList>
            <person name="Schikora-Tamarit M.A."/>
            <person name="Marcet-Houben M."/>
            <person name="Nosek J."/>
            <person name="Gabaldon T."/>
        </authorList>
    </citation>
    <scope>NUCLEOTIDE SEQUENCE</scope>
    <source>
        <strain evidence="8">CBS6341</strain>
    </source>
</reference>
<dbReference type="GO" id="GO:0015205">
    <property type="term" value="F:nucleobase transmembrane transporter activity"/>
    <property type="evidence" value="ECO:0007669"/>
    <property type="project" value="TreeGrafter"/>
</dbReference>
<gene>
    <name evidence="8" type="ORF">WICMUC_004063</name>
</gene>
<name>A0A9P8TBB8_9ASCO</name>
<evidence type="ECO:0000256" key="6">
    <source>
        <dbReference type="ARBA" id="ARBA00023136"/>
    </source>
</evidence>
<dbReference type="PANTHER" id="PTHR10332:SF88">
    <property type="entry name" value="EQUILIBRATIVE NUCLEOSIDE TRANSPORTER 1, ISOFORM A"/>
    <property type="match status" value="1"/>
</dbReference>
<evidence type="ECO:0000256" key="3">
    <source>
        <dbReference type="ARBA" id="ARBA00022448"/>
    </source>
</evidence>
<feature type="transmembrane region" description="Helical" evidence="7">
    <location>
        <begin position="383"/>
        <end position="407"/>
    </location>
</feature>
<keyword evidence="9" id="KW-1185">Reference proteome</keyword>
<feature type="transmembrane region" description="Helical" evidence="7">
    <location>
        <begin position="230"/>
        <end position="250"/>
    </location>
</feature>
<feature type="transmembrane region" description="Helical" evidence="7">
    <location>
        <begin position="126"/>
        <end position="147"/>
    </location>
</feature>
<evidence type="ECO:0000256" key="4">
    <source>
        <dbReference type="ARBA" id="ARBA00022692"/>
    </source>
</evidence>
<dbReference type="SUPFAM" id="SSF103473">
    <property type="entry name" value="MFS general substrate transporter"/>
    <property type="match status" value="1"/>
</dbReference>
<dbReference type="PIRSF" id="PIRSF016379">
    <property type="entry name" value="ENT"/>
    <property type="match status" value="1"/>
</dbReference>
<dbReference type="PANTHER" id="PTHR10332">
    <property type="entry name" value="EQUILIBRATIVE NUCLEOSIDE TRANSPORTER"/>
    <property type="match status" value="1"/>
</dbReference>
<protein>
    <recommendedName>
        <fullName evidence="10">Nucleoside transporter FUN26</fullName>
    </recommendedName>
</protein>
<sequence>MTVVKDNRNDSIHYESLNQLESDPSSNTSTPTNQSTTQDITLFQFHSISLNLSDFNYITYLAVGISLLWPWNCFLSASEYFMYKFSDSPSLSNNYTSTMMTASTITSLLFNSYLSTKQQTNFYTRVKIGIIMNFVIFTILSFIELLYPTLNSFNYFIFLMLLVISTSIGTCYQQNGTMSIVNVMGPRFAQAVMVGQAIAGVLPSISLIFSNLSVNASAMSSEKRIGSKSIVIYFATTSLITLVAGLLFLISNNYSKESLPFEEEHEKRYVPFKALFEKLKFLVLSIFTVFLITLAFPVFASNIQSVHENSSSSFTKNEIFIPFIFFVWNLGDLLGRMSCSIPSLVISSDTSLFFYSLGRSGILPLFFFCNLQKSKLPFIKSDLFYIFLQFIFGLTNGHCLSCCFMNIGDYVDDDEREAAGGFSVVWLSLGLAAGSLGSYLIVAALN</sequence>
<evidence type="ECO:0000313" key="8">
    <source>
        <dbReference type="EMBL" id="KAH3672841.1"/>
    </source>
</evidence>
<dbReference type="Proteomes" id="UP000769528">
    <property type="component" value="Unassembled WGS sequence"/>
</dbReference>
<dbReference type="GO" id="GO:0034257">
    <property type="term" value="F:nicotinamide riboside transmembrane transporter activity"/>
    <property type="evidence" value="ECO:0007669"/>
    <property type="project" value="TreeGrafter"/>
</dbReference>
<dbReference type="GO" id="GO:0000329">
    <property type="term" value="C:fungal-type vacuole membrane"/>
    <property type="evidence" value="ECO:0007669"/>
    <property type="project" value="TreeGrafter"/>
</dbReference>